<organism evidence="2 3">
    <name type="scientific">Dendrobium catenatum</name>
    <dbReference type="NCBI Taxonomy" id="906689"/>
    <lineage>
        <taxon>Eukaryota</taxon>
        <taxon>Viridiplantae</taxon>
        <taxon>Streptophyta</taxon>
        <taxon>Embryophyta</taxon>
        <taxon>Tracheophyta</taxon>
        <taxon>Spermatophyta</taxon>
        <taxon>Magnoliopsida</taxon>
        <taxon>Liliopsida</taxon>
        <taxon>Asparagales</taxon>
        <taxon>Orchidaceae</taxon>
        <taxon>Epidendroideae</taxon>
        <taxon>Malaxideae</taxon>
        <taxon>Dendrobiinae</taxon>
        <taxon>Dendrobium</taxon>
    </lineage>
</organism>
<keyword evidence="1" id="KW-0472">Membrane</keyword>
<reference evidence="2 3" key="2">
    <citation type="journal article" date="2017" name="Nature">
        <title>The Apostasia genome and the evolution of orchids.</title>
        <authorList>
            <person name="Zhang G.Q."/>
            <person name="Liu K.W."/>
            <person name="Li Z."/>
            <person name="Lohaus R."/>
            <person name="Hsiao Y.Y."/>
            <person name="Niu S.C."/>
            <person name="Wang J.Y."/>
            <person name="Lin Y.C."/>
            <person name="Xu Q."/>
            <person name="Chen L.J."/>
            <person name="Yoshida K."/>
            <person name="Fujiwara S."/>
            <person name="Wang Z.W."/>
            <person name="Zhang Y.Q."/>
            <person name="Mitsuda N."/>
            <person name="Wang M."/>
            <person name="Liu G.H."/>
            <person name="Pecoraro L."/>
            <person name="Huang H.X."/>
            <person name="Xiao X.J."/>
            <person name="Lin M."/>
            <person name="Wu X.Y."/>
            <person name="Wu W.L."/>
            <person name="Chen Y.Y."/>
            <person name="Chang S.B."/>
            <person name="Sakamoto S."/>
            <person name="Ohme-Takagi M."/>
            <person name="Yagi M."/>
            <person name="Zeng S.J."/>
            <person name="Shen C.Y."/>
            <person name="Yeh C.M."/>
            <person name="Luo Y.B."/>
            <person name="Tsai W.C."/>
            <person name="Van de Peer Y."/>
            <person name="Liu Z.J."/>
        </authorList>
    </citation>
    <scope>NUCLEOTIDE SEQUENCE [LARGE SCALE GENOMIC DNA]</scope>
    <source>
        <tissue evidence="2">The whole plant</tissue>
    </source>
</reference>
<dbReference type="EMBL" id="KZ503787">
    <property type="protein sequence ID" value="PKU61399.1"/>
    <property type="molecule type" value="Genomic_DNA"/>
</dbReference>
<name>A0A2I0VDA5_9ASPA</name>
<keyword evidence="3" id="KW-1185">Reference proteome</keyword>
<gene>
    <name evidence="2" type="primary">TON2</name>
    <name evidence="2" type="ORF">MA16_Dca023664</name>
</gene>
<evidence type="ECO:0000256" key="1">
    <source>
        <dbReference type="SAM" id="Phobius"/>
    </source>
</evidence>
<reference evidence="2 3" key="1">
    <citation type="journal article" date="2016" name="Sci. Rep.">
        <title>The Dendrobium catenatum Lindl. genome sequence provides insights into polysaccharide synthase, floral development and adaptive evolution.</title>
        <authorList>
            <person name="Zhang G.Q."/>
            <person name="Xu Q."/>
            <person name="Bian C."/>
            <person name="Tsai W.C."/>
            <person name="Yeh C.M."/>
            <person name="Liu K.W."/>
            <person name="Yoshida K."/>
            <person name="Zhang L.S."/>
            <person name="Chang S.B."/>
            <person name="Chen F."/>
            <person name="Shi Y."/>
            <person name="Su Y.Y."/>
            <person name="Zhang Y.Q."/>
            <person name="Chen L.J."/>
            <person name="Yin Y."/>
            <person name="Lin M."/>
            <person name="Huang H."/>
            <person name="Deng H."/>
            <person name="Wang Z.W."/>
            <person name="Zhu S.L."/>
            <person name="Zhao X."/>
            <person name="Deng C."/>
            <person name="Niu S.C."/>
            <person name="Huang J."/>
            <person name="Wang M."/>
            <person name="Liu G.H."/>
            <person name="Yang H.J."/>
            <person name="Xiao X.J."/>
            <person name="Hsiao Y.Y."/>
            <person name="Wu W.L."/>
            <person name="Chen Y.Y."/>
            <person name="Mitsuda N."/>
            <person name="Ohme-Takagi M."/>
            <person name="Luo Y.B."/>
            <person name="Van de Peer Y."/>
            <person name="Liu Z.J."/>
        </authorList>
    </citation>
    <scope>NUCLEOTIDE SEQUENCE [LARGE SCALE GENOMIC DNA]</scope>
    <source>
        <tissue evidence="2">The whole plant</tissue>
    </source>
</reference>
<keyword evidence="1" id="KW-1133">Transmembrane helix</keyword>
<sequence length="178" mass="19922">MRADHPSNFNNQLHDSQHRLCGTSQPACVYYFFRGSVLELGTARYSVPLDTGTWCRSVPELGIARYCSETEEEVADTEQAENWFSLTSAQRICGIGLGYAYLGCAGFGVQLVLCCYLLVSGGPWLLAFSCWFSSHEMLLTLRFAAFFISCGPLFYREMKLAAGLDIYLFDSCAWLLEP</sequence>
<evidence type="ECO:0000313" key="3">
    <source>
        <dbReference type="Proteomes" id="UP000233837"/>
    </source>
</evidence>
<dbReference type="AlphaFoldDB" id="A0A2I0VDA5"/>
<evidence type="ECO:0000313" key="2">
    <source>
        <dbReference type="EMBL" id="PKU61399.1"/>
    </source>
</evidence>
<feature type="transmembrane region" description="Helical" evidence="1">
    <location>
        <begin position="99"/>
        <end position="119"/>
    </location>
</feature>
<keyword evidence="1" id="KW-0812">Transmembrane</keyword>
<accession>A0A2I0VDA5</accession>
<feature type="transmembrane region" description="Helical" evidence="1">
    <location>
        <begin position="139"/>
        <end position="155"/>
    </location>
</feature>
<dbReference type="STRING" id="906689.A0A2I0VDA5"/>
<proteinExistence type="predicted"/>
<dbReference type="Proteomes" id="UP000233837">
    <property type="component" value="Unassembled WGS sequence"/>
</dbReference>
<protein>
    <submittedName>
        <fullName evidence="2">Putative serine/threonine-protein phosphatase 2A regulatory subunit B'' subunit TON2</fullName>
    </submittedName>
</protein>